<dbReference type="EnsemblPlants" id="PGSC0003DMT400070481">
    <property type="protein sequence ID" value="PGSC0003DMT400070481"/>
    <property type="gene ID" value="PGSC0003DMG402027402"/>
</dbReference>
<dbReference type="Gene3D" id="3.80.10.10">
    <property type="entry name" value="Ribonuclease Inhibitor"/>
    <property type="match status" value="2"/>
</dbReference>
<evidence type="ECO:0000313" key="3">
    <source>
        <dbReference type="Proteomes" id="UP000011115"/>
    </source>
</evidence>
<dbReference type="ExpressionAtlas" id="M1CM96">
    <property type="expression patterns" value="baseline"/>
</dbReference>
<dbReference type="Gramene" id="PGSC0003DMT400070481">
    <property type="protein sequence ID" value="PGSC0003DMT400070481"/>
    <property type="gene ID" value="PGSC0003DMG402027402"/>
</dbReference>
<name>M1CM96_SOLTU</name>
<dbReference type="SUPFAM" id="SSF52058">
    <property type="entry name" value="L domain-like"/>
    <property type="match status" value="1"/>
</dbReference>
<evidence type="ECO:0000256" key="1">
    <source>
        <dbReference type="ARBA" id="ARBA00022821"/>
    </source>
</evidence>
<dbReference type="GO" id="GO:0006952">
    <property type="term" value="P:defense response"/>
    <property type="evidence" value="ECO:0007669"/>
    <property type="project" value="UniProtKB-KW"/>
</dbReference>
<keyword evidence="3" id="KW-1185">Reference proteome</keyword>
<dbReference type="Proteomes" id="UP000011115">
    <property type="component" value="Unassembled WGS sequence"/>
</dbReference>
<protein>
    <submittedName>
        <fullName evidence="2">Disease resistance protein R3a</fullName>
    </submittedName>
</protein>
<proteinExistence type="predicted"/>
<dbReference type="InterPro" id="IPR032675">
    <property type="entry name" value="LRR_dom_sf"/>
</dbReference>
<keyword evidence="1" id="KW-0611">Plant defense</keyword>
<reference evidence="2" key="2">
    <citation type="submission" date="2015-06" db="UniProtKB">
        <authorList>
            <consortium name="EnsemblPlants"/>
        </authorList>
    </citation>
    <scope>IDENTIFICATION</scope>
    <source>
        <strain evidence="2">DM1-3 516 R44</strain>
    </source>
</reference>
<organism evidence="2 3">
    <name type="scientific">Solanum tuberosum</name>
    <name type="common">Potato</name>
    <dbReference type="NCBI Taxonomy" id="4113"/>
    <lineage>
        <taxon>Eukaryota</taxon>
        <taxon>Viridiplantae</taxon>
        <taxon>Streptophyta</taxon>
        <taxon>Embryophyta</taxon>
        <taxon>Tracheophyta</taxon>
        <taxon>Spermatophyta</taxon>
        <taxon>Magnoliopsida</taxon>
        <taxon>eudicotyledons</taxon>
        <taxon>Gunneridae</taxon>
        <taxon>Pentapetalae</taxon>
        <taxon>asterids</taxon>
        <taxon>lamiids</taxon>
        <taxon>Solanales</taxon>
        <taxon>Solanaceae</taxon>
        <taxon>Solanoideae</taxon>
        <taxon>Solaneae</taxon>
        <taxon>Solanum</taxon>
    </lineage>
</organism>
<dbReference type="PANTHER" id="PTHR36766">
    <property type="entry name" value="PLANT BROAD-SPECTRUM MILDEW RESISTANCE PROTEIN RPW8"/>
    <property type="match status" value="1"/>
</dbReference>
<dbReference type="PANTHER" id="PTHR36766:SF40">
    <property type="entry name" value="DISEASE RESISTANCE PROTEIN RGA3"/>
    <property type="match status" value="1"/>
</dbReference>
<dbReference type="HOGENOM" id="CLU_040604_0_0_1"/>
<evidence type="ECO:0000313" key="2">
    <source>
        <dbReference type="EnsemblPlants" id="PGSC0003DMT400070481"/>
    </source>
</evidence>
<reference evidence="3" key="1">
    <citation type="journal article" date="2011" name="Nature">
        <title>Genome sequence and analysis of the tuber crop potato.</title>
        <authorList>
            <consortium name="The Potato Genome Sequencing Consortium"/>
        </authorList>
    </citation>
    <scope>NUCLEOTIDE SEQUENCE [LARGE SCALE GENOMIC DNA]</scope>
    <source>
        <strain evidence="3">cv. DM1-3 516 R44</strain>
    </source>
</reference>
<sequence length="446" mass="50788">MHGITEVTEEFYGCLSSKKPFNCLENLVFEDMAEWKQWHVLGSGEFPILEQLKIKNCPELSLETPIQLSCLKRFKVVGSSKVGVVFDDAQLFRSQLEGMRQIEELYIRDCNSVTSFPFSILPTTLKTIRISRCKKLKLEVPVGEMSYCNMFIEDLTLKECDCIDDISPEFLPTARTLNVSNCHNLTRFLIPTATESLHIWNCENVEILSVACGETQMTSLSIQGCRKLKWLPERMQELLPSLKELYLYNCPEMESFPEGGLPFNLQFLVISACKKLVNGRKEWHLQRLPCLTQLSIYHDGSDEEIVDGENWELPSSIQTLTINNVKTLSSQHLKSLTSLSELELYDHHELHSLGLWHLTSLQSLEIRNFPNLQSLPESALPSSLSQLIIMHCPNLQSLPVKGMPSSLSDLSISNCPLLKPLLKFDKGEYWPNIVQFPTIKIDGECM</sequence>
<dbReference type="AlphaFoldDB" id="M1CM96"/>
<accession>M1CM96</accession>